<gene>
    <name evidence="2" type="ORF">ABXR19_18910</name>
</gene>
<keyword evidence="3" id="KW-1185">Reference proteome</keyword>
<dbReference type="Proteomes" id="UP001549691">
    <property type="component" value="Unassembled WGS sequence"/>
</dbReference>
<dbReference type="RefSeq" id="WP_354602721.1">
    <property type="nucleotide sequence ID" value="NZ_JBEWZI010000033.1"/>
</dbReference>
<protein>
    <submittedName>
        <fullName evidence="2">Uncharacterized protein</fullName>
    </submittedName>
</protein>
<accession>A0ABV2TRT4</accession>
<sequence length="43" mass="4970">MYEADYLAEFAAKGNEGLSLPKWLLKRWWLVVLIVSVAFVLTK</sequence>
<dbReference type="EMBL" id="JBEWZI010000033">
    <property type="protein sequence ID" value="MET7016263.1"/>
    <property type="molecule type" value="Genomic_DNA"/>
</dbReference>
<evidence type="ECO:0000313" key="3">
    <source>
        <dbReference type="Proteomes" id="UP001549691"/>
    </source>
</evidence>
<keyword evidence="1" id="KW-0472">Membrane</keyword>
<proteinExistence type="predicted"/>
<organism evidence="2 3">
    <name type="scientific">Uliginosibacterium flavum</name>
    <dbReference type="NCBI Taxonomy" id="1396831"/>
    <lineage>
        <taxon>Bacteria</taxon>
        <taxon>Pseudomonadati</taxon>
        <taxon>Pseudomonadota</taxon>
        <taxon>Betaproteobacteria</taxon>
        <taxon>Rhodocyclales</taxon>
        <taxon>Zoogloeaceae</taxon>
        <taxon>Uliginosibacterium</taxon>
    </lineage>
</organism>
<name>A0ABV2TRT4_9RHOO</name>
<keyword evidence="1" id="KW-1133">Transmembrane helix</keyword>
<feature type="transmembrane region" description="Helical" evidence="1">
    <location>
        <begin position="25"/>
        <end position="42"/>
    </location>
</feature>
<reference evidence="2 3" key="1">
    <citation type="submission" date="2024-07" db="EMBL/GenBank/DDBJ databases">
        <title>Uliginosibacterium flavum JJ3220;KACC:17644.</title>
        <authorList>
            <person name="Kim M.K."/>
        </authorList>
    </citation>
    <scope>NUCLEOTIDE SEQUENCE [LARGE SCALE GENOMIC DNA]</scope>
    <source>
        <strain evidence="2 3">KACC:17644</strain>
    </source>
</reference>
<evidence type="ECO:0000313" key="2">
    <source>
        <dbReference type="EMBL" id="MET7016263.1"/>
    </source>
</evidence>
<keyword evidence="1" id="KW-0812">Transmembrane</keyword>
<comment type="caution">
    <text evidence="2">The sequence shown here is derived from an EMBL/GenBank/DDBJ whole genome shotgun (WGS) entry which is preliminary data.</text>
</comment>
<evidence type="ECO:0000256" key="1">
    <source>
        <dbReference type="SAM" id="Phobius"/>
    </source>
</evidence>